<feature type="transmembrane region" description="Helical" evidence="8">
    <location>
        <begin position="446"/>
        <end position="468"/>
    </location>
</feature>
<evidence type="ECO:0000256" key="6">
    <source>
        <dbReference type="ARBA" id="ARBA00023136"/>
    </source>
</evidence>
<reference evidence="9" key="1">
    <citation type="submission" date="2020-08" db="EMBL/GenBank/DDBJ databases">
        <title>Genome public.</title>
        <authorList>
            <person name="Liu C."/>
            <person name="Sun Q."/>
        </authorList>
    </citation>
    <scope>NUCLEOTIDE SEQUENCE</scope>
    <source>
        <strain evidence="9">NSJ-42</strain>
    </source>
</reference>
<evidence type="ECO:0000256" key="1">
    <source>
        <dbReference type="ARBA" id="ARBA00004141"/>
    </source>
</evidence>
<dbReference type="EMBL" id="JACOOQ010000013">
    <property type="protein sequence ID" value="MBC5640445.1"/>
    <property type="molecule type" value="Genomic_DNA"/>
</dbReference>
<dbReference type="InterPro" id="IPR024923">
    <property type="entry name" value="PG_synth_SpoVB"/>
</dbReference>
<keyword evidence="4 8" id="KW-0812">Transmembrane</keyword>
<protein>
    <recommendedName>
        <fullName evidence="7">Multidrug-efflux transporter</fullName>
    </recommendedName>
</protein>
<dbReference type="PANTHER" id="PTHR43298">
    <property type="entry name" value="MULTIDRUG RESISTANCE PROTEIN NORM-RELATED"/>
    <property type="match status" value="1"/>
</dbReference>
<evidence type="ECO:0000313" key="10">
    <source>
        <dbReference type="Proteomes" id="UP000662088"/>
    </source>
</evidence>
<evidence type="ECO:0000256" key="3">
    <source>
        <dbReference type="ARBA" id="ARBA00022448"/>
    </source>
</evidence>
<name>A0A8I0AET0_9CLOT</name>
<evidence type="ECO:0000256" key="5">
    <source>
        <dbReference type="ARBA" id="ARBA00022989"/>
    </source>
</evidence>
<dbReference type="Pfam" id="PF01943">
    <property type="entry name" value="Polysacc_synt"/>
    <property type="match status" value="1"/>
</dbReference>
<dbReference type="PIRSF" id="PIRSF038958">
    <property type="entry name" value="PG_synth_SpoVB"/>
    <property type="match status" value="1"/>
</dbReference>
<gene>
    <name evidence="9" type="primary">spoVB</name>
    <name evidence="9" type="ORF">H8R92_08445</name>
</gene>
<evidence type="ECO:0000256" key="2">
    <source>
        <dbReference type="ARBA" id="ARBA00010199"/>
    </source>
</evidence>
<evidence type="ECO:0000256" key="7">
    <source>
        <dbReference type="ARBA" id="ARBA00031636"/>
    </source>
</evidence>
<feature type="transmembrane region" description="Helical" evidence="8">
    <location>
        <begin position="123"/>
        <end position="144"/>
    </location>
</feature>
<keyword evidence="3" id="KW-0813">Transport</keyword>
<dbReference type="InterPro" id="IPR050222">
    <property type="entry name" value="MATE_MdtK"/>
</dbReference>
<feature type="transmembrane region" description="Helical" evidence="8">
    <location>
        <begin position="226"/>
        <end position="247"/>
    </location>
</feature>
<dbReference type="AlphaFoldDB" id="A0A8I0AET0"/>
<dbReference type="InterPro" id="IPR014249">
    <property type="entry name" value="Spore_V_B"/>
</dbReference>
<feature type="transmembrane region" description="Helical" evidence="8">
    <location>
        <begin position="43"/>
        <end position="68"/>
    </location>
</feature>
<feature type="transmembrane region" description="Helical" evidence="8">
    <location>
        <begin position="12"/>
        <end position="31"/>
    </location>
</feature>
<organism evidence="9 10">
    <name type="scientific">Clostridium lentum</name>
    <dbReference type="NCBI Taxonomy" id="2763037"/>
    <lineage>
        <taxon>Bacteria</taxon>
        <taxon>Bacillati</taxon>
        <taxon>Bacillota</taxon>
        <taxon>Clostridia</taxon>
        <taxon>Eubacteriales</taxon>
        <taxon>Clostridiaceae</taxon>
        <taxon>Clostridium</taxon>
    </lineage>
</organism>
<sequence>MEKDNFFKNSFFLTASNISTGLLGFIFSIYLSKLIGAEGIGLYGIIMPIYNLFICLMTAGIIAAISKLSAIYTSNGETNNLFKTIDSVAIFNIIWSLFIGVFVFFLAPYISRYGVKDLRTLNAIRVTCPAMVFISLSNILKGYFYGTSKITAPALIDILEKAMRIITISLLVYMFKTKTLSSLVTLAFVSLAIGELQSLILLYVYYRHVIKSIPISNAPTESRGQLLFNVFVISIPLCINGFLTNIFSTIATLIIPRRLVAAGFEYSIALSMIGRFVGMSLTIVTFPIIVVNSINMLLVPDLSESLSRGEYYNASMRIKKVLKIAFLLGMATMIICQLIPNDLGILFYNRNDLGLYIKACSIAAPILFPANTMFGILNGLNKQGIILRNSLITSSFELVMLFCLTSIPNINIFSYAITVFFSSILSFTINIMEIRKHIDLNLSKMNILIFSLLGILIFLFFRIILSIIQTYSALIKVLVTVIGVFVIFAYLSTFGLEDD</sequence>
<dbReference type="RefSeq" id="WP_186835200.1">
    <property type="nucleotide sequence ID" value="NZ_JACOOQ010000013.1"/>
</dbReference>
<comment type="subcellular location">
    <subcellularLocation>
        <location evidence="1">Membrane</location>
        <topology evidence="1">Multi-pass membrane protein</topology>
    </subcellularLocation>
</comment>
<accession>A0A8I0AET0</accession>
<evidence type="ECO:0000256" key="8">
    <source>
        <dbReference type="SAM" id="Phobius"/>
    </source>
</evidence>
<feature type="transmembrane region" description="Helical" evidence="8">
    <location>
        <begin position="355"/>
        <end position="377"/>
    </location>
</feature>
<feature type="transmembrane region" description="Helical" evidence="8">
    <location>
        <begin position="413"/>
        <end position="434"/>
    </location>
</feature>
<feature type="transmembrane region" description="Helical" evidence="8">
    <location>
        <begin position="321"/>
        <end position="340"/>
    </location>
</feature>
<evidence type="ECO:0000256" key="4">
    <source>
        <dbReference type="ARBA" id="ARBA00022692"/>
    </source>
</evidence>
<keyword evidence="6 8" id="KW-0472">Membrane</keyword>
<feature type="transmembrane region" description="Helical" evidence="8">
    <location>
        <begin position="474"/>
        <end position="496"/>
    </location>
</feature>
<comment type="caution">
    <text evidence="9">The sequence shown here is derived from an EMBL/GenBank/DDBJ whole genome shotgun (WGS) entry which is preliminary data.</text>
</comment>
<proteinExistence type="inferred from homology"/>
<evidence type="ECO:0000313" key="9">
    <source>
        <dbReference type="EMBL" id="MBC5640445.1"/>
    </source>
</evidence>
<feature type="transmembrane region" description="Helical" evidence="8">
    <location>
        <begin position="182"/>
        <end position="206"/>
    </location>
</feature>
<dbReference type="Proteomes" id="UP000662088">
    <property type="component" value="Unassembled WGS sequence"/>
</dbReference>
<dbReference type="NCBIfam" id="TIGR02900">
    <property type="entry name" value="spore_V_B"/>
    <property type="match status" value="1"/>
</dbReference>
<comment type="similarity">
    <text evidence="2">Belongs to the multi antimicrobial extrusion (MATE) (TC 2.A.66.1) family.</text>
</comment>
<feature type="transmembrane region" description="Helical" evidence="8">
    <location>
        <begin position="88"/>
        <end position="111"/>
    </location>
</feature>
<dbReference type="InterPro" id="IPR002797">
    <property type="entry name" value="Polysacc_synth"/>
</dbReference>
<dbReference type="PANTHER" id="PTHR43298:SF2">
    <property type="entry name" value="FMN_FAD EXPORTER YEEO-RELATED"/>
    <property type="match status" value="1"/>
</dbReference>
<keyword evidence="10" id="KW-1185">Reference proteome</keyword>
<dbReference type="GO" id="GO:0005886">
    <property type="term" value="C:plasma membrane"/>
    <property type="evidence" value="ECO:0007669"/>
    <property type="project" value="TreeGrafter"/>
</dbReference>
<keyword evidence="5 8" id="KW-1133">Transmembrane helix</keyword>